<gene>
    <name evidence="3" type="ORF">E4M00_10485</name>
</gene>
<comment type="caution">
    <text evidence="3">The sequence shown here is derived from an EMBL/GenBank/DDBJ whole genome shotgun (WGS) entry which is preliminary data.</text>
</comment>
<organism evidence="3 4">
    <name type="scientific">Orlajensenia leifsoniae</name>
    <dbReference type="NCBI Taxonomy" id="2561933"/>
    <lineage>
        <taxon>Bacteria</taxon>
        <taxon>Bacillati</taxon>
        <taxon>Actinomycetota</taxon>
        <taxon>Actinomycetes</taxon>
        <taxon>Micrococcales</taxon>
        <taxon>Microbacteriaceae</taxon>
        <taxon>Orlajensenia</taxon>
    </lineage>
</organism>
<dbReference type="RefSeq" id="WP_135120433.1">
    <property type="nucleotide sequence ID" value="NZ_SPQZ01000003.1"/>
</dbReference>
<reference evidence="3 4" key="1">
    <citation type="journal article" date="2018" name="J. Microbiol.">
        <title>Leifsonia flava sp. nov., a novel actinobacterium isolated from the rhizosphere of Aquilegia viridiflora.</title>
        <authorList>
            <person name="Cai Y."/>
            <person name="Tao W.Z."/>
            <person name="Ma Y.J."/>
            <person name="Cheng J."/>
            <person name="Zhang M.Y."/>
            <person name="Zhang Y.X."/>
        </authorList>
    </citation>
    <scope>NUCLEOTIDE SEQUENCE [LARGE SCALE GENOMIC DNA]</scope>
    <source>
        <strain evidence="3 4">SYP-B2174</strain>
    </source>
</reference>
<dbReference type="Proteomes" id="UP000298127">
    <property type="component" value="Unassembled WGS sequence"/>
</dbReference>
<protein>
    <submittedName>
        <fullName evidence="3">SRPBCC domain-containing protein</fullName>
    </submittedName>
</protein>
<dbReference type="AlphaFoldDB" id="A0A4Y9R3B1"/>
<sequence>MVETLATSTKHFTIVHVFDAPRADIWRAWTDPDEAAFWWHPRGLETPRDSVEIDARVGGSFRYTMVAPDGTEYPTYGEYLEVVEPERLVFTWGDPAQPDETQPVITVELAEHGDDGRQTEMTFTVRGVDGQPGDDYIYDGWVSAFDVLDEQLGLQAQE</sequence>
<evidence type="ECO:0000259" key="2">
    <source>
        <dbReference type="Pfam" id="PF08327"/>
    </source>
</evidence>
<dbReference type="InterPro" id="IPR013538">
    <property type="entry name" value="ASHA1/2-like_C"/>
</dbReference>
<keyword evidence="4" id="KW-1185">Reference proteome</keyword>
<dbReference type="InterPro" id="IPR023393">
    <property type="entry name" value="START-like_dom_sf"/>
</dbReference>
<accession>A0A4Y9R3B1</accession>
<evidence type="ECO:0000313" key="4">
    <source>
        <dbReference type="Proteomes" id="UP000298127"/>
    </source>
</evidence>
<proteinExistence type="inferred from homology"/>
<dbReference type="Gene3D" id="3.30.530.20">
    <property type="match status" value="1"/>
</dbReference>
<comment type="similarity">
    <text evidence="1">Belongs to the AHA1 family.</text>
</comment>
<name>A0A4Y9R3B1_9MICO</name>
<dbReference type="Pfam" id="PF08327">
    <property type="entry name" value="AHSA1"/>
    <property type="match status" value="1"/>
</dbReference>
<evidence type="ECO:0000256" key="1">
    <source>
        <dbReference type="ARBA" id="ARBA00006817"/>
    </source>
</evidence>
<dbReference type="CDD" id="cd07814">
    <property type="entry name" value="SRPBCC_CalC_Aha1-like"/>
    <property type="match status" value="1"/>
</dbReference>
<evidence type="ECO:0000313" key="3">
    <source>
        <dbReference type="EMBL" id="TFV98412.1"/>
    </source>
</evidence>
<feature type="domain" description="Activator of Hsp90 ATPase homologue 1/2-like C-terminal" evidence="2">
    <location>
        <begin position="19"/>
        <end position="152"/>
    </location>
</feature>
<dbReference type="SUPFAM" id="SSF55961">
    <property type="entry name" value="Bet v1-like"/>
    <property type="match status" value="1"/>
</dbReference>
<dbReference type="EMBL" id="SPQZ01000003">
    <property type="protein sequence ID" value="TFV98412.1"/>
    <property type="molecule type" value="Genomic_DNA"/>
</dbReference>